<dbReference type="Pfam" id="PF00069">
    <property type="entry name" value="Pkinase"/>
    <property type="match status" value="1"/>
</dbReference>
<dbReference type="PANTHER" id="PTHR23150:SF19">
    <property type="entry name" value="FORMYLGLYCINE-GENERATING ENZYME"/>
    <property type="match status" value="1"/>
</dbReference>
<reference evidence="4 5" key="1">
    <citation type="submission" date="2023-01" db="EMBL/GenBank/DDBJ databases">
        <title>Novel diversity within Roseofilum (Cyanobacteria; Desertifilaceae) from marine benthic mats with descriptions of four novel species.</title>
        <authorList>
            <person name="Wang Y."/>
            <person name="Berthold D.E."/>
            <person name="Hu J."/>
            <person name="Lefler F.W."/>
            <person name="Laughinghouse H.D. IV."/>
        </authorList>
    </citation>
    <scope>NUCLEOTIDE SEQUENCE [LARGE SCALE GENOMIC DNA]</scope>
    <source>
        <strain evidence="4 5">BLCC-M143</strain>
    </source>
</reference>
<feature type="region of interest" description="Disordered" evidence="2">
    <location>
        <begin position="279"/>
        <end position="312"/>
    </location>
</feature>
<dbReference type="InterPro" id="IPR051043">
    <property type="entry name" value="Sulfatase_Mod_Factor_Kinase"/>
</dbReference>
<dbReference type="PANTHER" id="PTHR23150">
    <property type="entry name" value="SULFATASE MODIFYING FACTOR 1, 2"/>
    <property type="match status" value="1"/>
</dbReference>
<evidence type="ECO:0000256" key="2">
    <source>
        <dbReference type="SAM" id="MobiDB-lite"/>
    </source>
</evidence>
<proteinExistence type="predicted"/>
<dbReference type="InterPro" id="IPR017441">
    <property type="entry name" value="Protein_kinase_ATP_BS"/>
</dbReference>
<keyword evidence="4" id="KW-0418">Kinase</keyword>
<dbReference type="Gene3D" id="1.10.510.10">
    <property type="entry name" value="Transferase(Phosphotransferase) domain 1"/>
    <property type="match status" value="1"/>
</dbReference>
<evidence type="ECO:0000313" key="5">
    <source>
        <dbReference type="Proteomes" id="UP001232992"/>
    </source>
</evidence>
<feature type="domain" description="Protein kinase" evidence="3">
    <location>
        <begin position="9"/>
        <end position="280"/>
    </location>
</feature>
<dbReference type="SUPFAM" id="SSF56112">
    <property type="entry name" value="Protein kinase-like (PK-like)"/>
    <property type="match status" value="1"/>
</dbReference>
<evidence type="ECO:0000259" key="3">
    <source>
        <dbReference type="PROSITE" id="PS50011"/>
    </source>
</evidence>
<keyword evidence="1" id="KW-0067">ATP-binding</keyword>
<keyword evidence="1" id="KW-0547">Nucleotide-binding</keyword>
<dbReference type="GO" id="GO:0016301">
    <property type="term" value="F:kinase activity"/>
    <property type="evidence" value="ECO:0007669"/>
    <property type="project" value="UniProtKB-KW"/>
</dbReference>
<name>A0ABT7BSX1_9CYAN</name>
<keyword evidence="4" id="KW-0808">Transferase</keyword>
<keyword evidence="5" id="KW-1185">Reference proteome</keyword>
<dbReference type="InterPro" id="IPR000719">
    <property type="entry name" value="Prot_kinase_dom"/>
</dbReference>
<dbReference type="PROSITE" id="PS00107">
    <property type="entry name" value="PROTEIN_KINASE_ATP"/>
    <property type="match status" value="1"/>
</dbReference>
<dbReference type="Gene3D" id="3.90.1580.10">
    <property type="entry name" value="paralog of FGE (formylglycine-generating enzyme)"/>
    <property type="match status" value="1"/>
</dbReference>
<dbReference type="InterPro" id="IPR016187">
    <property type="entry name" value="CTDL_fold"/>
</dbReference>
<dbReference type="InterPro" id="IPR011009">
    <property type="entry name" value="Kinase-like_dom_sf"/>
</dbReference>
<comment type="caution">
    <text evidence="4">The sequence shown here is derived from an EMBL/GenBank/DDBJ whole genome shotgun (WGS) entry which is preliminary data.</text>
</comment>
<dbReference type="CDD" id="cd14014">
    <property type="entry name" value="STKc_PknB_like"/>
    <property type="match status" value="1"/>
</dbReference>
<dbReference type="SUPFAM" id="SSF56436">
    <property type="entry name" value="C-type lectin-like"/>
    <property type="match status" value="1"/>
</dbReference>
<sequence>MGQVLASRYQIKRELGHGGFGKTFLARDRYLPGSPLCVVKQLKPQFSDRQGLKIAKRLFQAEAETLQILGKHPQIPQLLAYFNQEGEFYLVQEYIEGRDLSSEIQLDRKWSPAETIQLLLDILIPLEFVHQNQVIHRDIKPSNLIRRKSDRSIVLIDFGAVKQEFSELTKLNQTVLTVRIGTEGYMPGEQAVGRPKQASDIYALGNIAIEALTGRVASLLPRDPKTDEILWHSFAPNIDREFREVLDTMVRRDFLYRYASASDALKALRKLQLSGKTPVLTGPLQPSVETGDYSTTGTPAASSTLTSSRHANSSASNSFFRFAVVTVNRRGTIIDRQNQEAQYIRENLGEGIVLDMVFIPGGTFLMGTPDNEQGRYANEGPQHSVSISPFYTSKYPVTQAQWQQIASLAPINRNLDPNPSSFKGKNLPVEQVSWYDCEEFCARLARLTQTFYRLPSEAEWEYACRARTTTPFHFGQTLTAELANYYDKTIDTDSLMGSYHRQTAPVGRCLPNRFGLYDMHGNVWEWCADHWHDNYEGAPTDGSIWESDDESSARLLRGGSWYFSPDFCRSGLRLRNAPNYSDFNVGFRVVYSARPASDTMDTSPATRIQLE</sequence>
<organism evidence="4 5">
    <name type="scientific">Roseofilum casamattae BLCC-M143</name>
    <dbReference type="NCBI Taxonomy" id="3022442"/>
    <lineage>
        <taxon>Bacteria</taxon>
        <taxon>Bacillati</taxon>
        <taxon>Cyanobacteriota</taxon>
        <taxon>Cyanophyceae</taxon>
        <taxon>Desertifilales</taxon>
        <taxon>Desertifilaceae</taxon>
        <taxon>Roseofilum</taxon>
        <taxon>Roseofilum casamattae</taxon>
    </lineage>
</organism>
<protein>
    <submittedName>
        <fullName evidence="4">Bifunctional serine/threonine-protein kinase/formylglycine-generating enzyme family protein</fullName>
    </submittedName>
</protein>
<dbReference type="RefSeq" id="WP_283756818.1">
    <property type="nucleotide sequence ID" value="NZ_JAQOSQ010000002.1"/>
</dbReference>
<dbReference type="SMART" id="SM00220">
    <property type="entry name" value="S_TKc"/>
    <property type="match status" value="1"/>
</dbReference>
<feature type="compositionally biased region" description="Polar residues" evidence="2">
    <location>
        <begin position="292"/>
        <end position="306"/>
    </location>
</feature>
<evidence type="ECO:0000256" key="1">
    <source>
        <dbReference type="PROSITE-ProRule" id="PRU10141"/>
    </source>
</evidence>
<dbReference type="Proteomes" id="UP001232992">
    <property type="component" value="Unassembled WGS sequence"/>
</dbReference>
<dbReference type="PROSITE" id="PS50011">
    <property type="entry name" value="PROTEIN_KINASE_DOM"/>
    <property type="match status" value="1"/>
</dbReference>
<feature type="binding site" evidence="1">
    <location>
        <position position="40"/>
    </location>
    <ligand>
        <name>ATP</name>
        <dbReference type="ChEBI" id="CHEBI:30616"/>
    </ligand>
</feature>
<accession>A0ABT7BSX1</accession>
<dbReference type="EMBL" id="JAQOSQ010000002">
    <property type="protein sequence ID" value="MDJ1182165.1"/>
    <property type="molecule type" value="Genomic_DNA"/>
</dbReference>
<dbReference type="Pfam" id="PF03781">
    <property type="entry name" value="FGE-sulfatase"/>
    <property type="match status" value="1"/>
</dbReference>
<dbReference type="InterPro" id="IPR042095">
    <property type="entry name" value="SUMF_sf"/>
</dbReference>
<gene>
    <name evidence="4" type="ORF">PMH09_03075</name>
</gene>
<dbReference type="Gene3D" id="3.30.200.20">
    <property type="entry name" value="Phosphorylase Kinase, domain 1"/>
    <property type="match status" value="1"/>
</dbReference>
<evidence type="ECO:0000313" key="4">
    <source>
        <dbReference type="EMBL" id="MDJ1182165.1"/>
    </source>
</evidence>
<dbReference type="InterPro" id="IPR005532">
    <property type="entry name" value="SUMF_dom"/>
</dbReference>